<evidence type="ECO:0000259" key="5">
    <source>
        <dbReference type="PROSITE" id="PS51380"/>
    </source>
</evidence>
<name>A0A3P7L3Y2_STRVU</name>
<evidence type="ECO:0000256" key="1">
    <source>
        <dbReference type="ARBA" id="ARBA00004141"/>
    </source>
</evidence>
<evidence type="ECO:0000313" key="6">
    <source>
        <dbReference type="EMBL" id="VDM73868.1"/>
    </source>
</evidence>
<dbReference type="OrthoDB" id="9970435at2759"/>
<evidence type="ECO:0000313" key="7">
    <source>
        <dbReference type="Proteomes" id="UP000270094"/>
    </source>
</evidence>
<protein>
    <recommendedName>
        <fullName evidence="5">EXS domain-containing protein</fullName>
    </recommendedName>
</protein>
<dbReference type="GO" id="GO:0016020">
    <property type="term" value="C:membrane"/>
    <property type="evidence" value="ECO:0007669"/>
    <property type="project" value="UniProtKB-SubCell"/>
</dbReference>
<organism evidence="6 7">
    <name type="scientific">Strongylus vulgaris</name>
    <name type="common">Blood worm</name>
    <dbReference type="NCBI Taxonomy" id="40348"/>
    <lineage>
        <taxon>Eukaryota</taxon>
        <taxon>Metazoa</taxon>
        <taxon>Ecdysozoa</taxon>
        <taxon>Nematoda</taxon>
        <taxon>Chromadorea</taxon>
        <taxon>Rhabditida</taxon>
        <taxon>Rhabditina</taxon>
        <taxon>Rhabditomorpha</taxon>
        <taxon>Strongyloidea</taxon>
        <taxon>Strongylidae</taxon>
        <taxon>Strongylus</taxon>
    </lineage>
</organism>
<feature type="non-terminal residue" evidence="6">
    <location>
        <position position="1"/>
    </location>
</feature>
<dbReference type="PROSITE" id="PS51380">
    <property type="entry name" value="EXS"/>
    <property type="match status" value="1"/>
</dbReference>
<evidence type="ECO:0000256" key="4">
    <source>
        <dbReference type="ARBA" id="ARBA00023136"/>
    </source>
</evidence>
<keyword evidence="4" id="KW-0472">Membrane</keyword>
<gene>
    <name evidence="6" type="ORF">SVUK_LOCUS8866</name>
</gene>
<keyword evidence="3" id="KW-1133">Transmembrane helix</keyword>
<evidence type="ECO:0000256" key="2">
    <source>
        <dbReference type="ARBA" id="ARBA00022692"/>
    </source>
</evidence>
<proteinExistence type="predicted"/>
<dbReference type="Proteomes" id="UP000270094">
    <property type="component" value="Unassembled WGS sequence"/>
</dbReference>
<dbReference type="EMBL" id="UYYB01032830">
    <property type="protein sequence ID" value="VDM73868.1"/>
    <property type="molecule type" value="Genomic_DNA"/>
</dbReference>
<comment type="subcellular location">
    <subcellularLocation>
        <location evidence="1">Membrane</location>
        <topology evidence="1">Multi-pass membrane protein</topology>
    </subcellularLocation>
</comment>
<evidence type="ECO:0000256" key="3">
    <source>
        <dbReference type="ARBA" id="ARBA00022989"/>
    </source>
</evidence>
<reference evidence="6 7" key="1">
    <citation type="submission" date="2018-11" db="EMBL/GenBank/DDBJ databases">
        <authorList>
            <consortium name="Pathogen Informatics"/>
        </authorList>
    </citation>
    <scope>NUCLEOTIDE SEQUENCE [LARGE SCALE GENOMIC DNA]</scope>
</reference>
<dbReference type="InterPro" id="IPR004342">
    <property type="entry name" value="EXS_C"/>
</dbReference>
<sequence>RFVWNYFRLENEHVNNCGQFRAVRDISVKPIRKGDLESLLSKMDQSDGVTHRGQDLMERVKKQKKAQKTTRTLLRKARLNRFIAPVTSGAALVETQQ</sequence>
<keyword evidence="7" id="KW-1185">Reference proteome</keyword>
<accession>A0A3P7L3Y2</accession>
<feature type="domain" description="EXS" evidence="5">
    <location>
        <begin position="1"/>
        <end position="41"/>
    </location>
</feature>
<dbReference type="AlphaFoldDB" id="A0A3P7L3Y2"/>
<keyword evidence="2" id="KW-0812">Transmembrane</keyword>